<dbReference type="EMBL" id="NPDX01000004">
    <property type="protein sequence ID" value="PJZ83798.1"/>
    <property type="molecule type" value="Genomic_DNA"/>
</dbReference>
<protein>
    <submittedName>
        <fullName evidence="1">Uncharacterized protein</fullName>
    </submittedName>
</protein>
<comment type="caution">
    <text evidence="1">The sequence shown here is derived from an EMBL/GenBank/DDBJ whole genome shotgun (WGS) entry which is preliminary data.</text>
</comment>
<dbReference type="AlphaFoldDB" id="A0A2N0AHL3"/>
<evidence type="ECO:0000313" key="2">
    <source>
        <dbReference type="Proteomes" id="UP000232145"/>
    </source>
</evidence>
<dbReference type="InterPro" id="IPR011322">
    <property type="entry name" value="N-reg_PII-like_a/b"/>
</dbReference>
<evidence type="ECO:0000313" key="1">
    <source>
        <dbReference type="EMBL" id="PJZ83798.1"/>
    </source>
</evidence>
<name>A0A2N0AHL3_9LEPT</name>
<sequence>MFSKQKAIRITAIVHRDLTDIVVAALKLNQIHYFHMEPGRYPVLAKRGWLFFDFYQNQSIIDTPVTIFEVSSEPSAENFLLSLFRDSAELNVPGHGSVYSQTIEFYGPVPTDYILISEEKTKTIGFSGLTGIFCILPRGSAEPISRLILQNGVAVPTISYGTGTGLRDKLGLLRITIPKEKEILKIVVHSSDAEHAMDFIIEVGRLDLPGRGFIFEFPIGRGLLNTKVSLEGPKQAASMDQIISALDQLYGNMEWRKKSNQFRQSARHRNYFEGVNVVINCKEESIELALANLRKVGVSSSTISLNKLVHSKNEKNAFTPAREAANILIPKKNLSEVLSVLEETGFFEDEMEGIVYTVEIPRAFSYQSKLSKRK</sequence>
<gene>
    <name evidence="1" type="ORF">CH364_13585</name>
</gene>
<organism evidence="1 2">
    <name type="scientific">Leptospira harrisiae</name>
    <dbReference type="NCBI Taxonomy" id="2023189"/>
    <lineage>
        <taxon>Bacteria</taxon>
        <taxon>Pseudomonadati</taxon>
        <taxon>Spirochaetota</taxon>
        <taxon>Spirochaetia</taxon>
        <taxon>Leptospirales</taxon>
        <taxon>Leptospiraceae</taxon>
        <taxon>Leptospira</taxon>
    </lineage>
</organism>
<dbReference type="SUPFAM" id="SSF54913">
    <property type="entry name" value="GlnB-like"/>
    <property type="match status" value="1"/>
</dbReference>
<keyword evidence="2" id="KW-1185">Reference proteome</keyword>
<dbReference type="OrthoDB" id="338669at2"/>
<accession>A0A2N0AHL3</accession>
<reference evidence="1 2" key="1">
    <citation type="submission" date="2017-07" db="EMBL/GenBank/DDBJ databases">
        <title>Leptospira spp. isolated from tropical soils.</title>
        <authorList>
            <person name="Thibeaux R."/>
            <person name="Iraola G."/>
            <person name="Ferres I."/>
            <person name="Bierque E."/>
            <person name="Girault D."/>
            <person name="Soupe-Gilbert M.-E."/>
            <person name="Picardeau M."/>
            <person name="Goarant C."/>
        </authorList>
    </citation>
    <scope>NUCLEOTIDE SEQUENCE [LARGE SCALE GENOMIC DNA]</scope>
    <source>
        <strain evidence="1 2">FH2-B-A1</strain>
    </source>
</reference>
<dbReference type="RefSeq" id="WP_100744390.1">
    <property type="nucleotide sequence ID" value="NZ_NPDW01000002.1"/>
</dbReference>
<dbReference type="Proteomes" id="UP000232145">
    <property type="component" value="Unassembled WGS sequence"/>
</dbReference>
<proteinExistence type="predicted"/>